<accession>I4CC93</accession>
<gene>
    <name evidence="1" type="ordered locus">Desti_4556</name>
</gene>
<dbReference type="RefSeq" id="WP_014812296.1">
    <property type="nucleotide sequence ID" value="NC_018025.1"/>
</dbReference>
<dbReference type="HOGENOM" id="CLU_044824_1_0_7"/>
<protein>
    <submittedName>
        <fullName evidence="1">CRISPR-associated protein, Cse4 family</fullName>
    </submittedName>
</protein>
<name>I4CC93_DESTA</name>
<evidence type="ECO:0000313" key="2">
    <source>
        <dbReference type="Proteomes" id="UP000006055"/>
    </source>
</evidence>
<evidence type="ECO:0000313" key="1">
    <source>
        <dbReference type="EMBL" id="AFM27184.1"/>
    </source>
</evidence>
<dbReference type="PATRIC" id="fig|706587.4.peg.5159"/>
<proteinExistence type="predicted"/>
<dbReference type="Proteomes" id="UP000006055">
    <property type="component" value="Chromosome"/>
</dbReference>
<dbReference type="EMBL" id="CP003360">
    <property type="protein sequence ID" value="AFM27184.1"/>
    <property type="molecule type" value="Genomic_DNA"/>
</dbReference>
<dbReference type="AlphaFoldDB" id="I4CC93"/>
<dbReference type="eggNOG" id="COG1857">
    <property type="taxonomic scope" value="Bacteria"/>
</dbReference>
<dbReference type="KEGG" id="dti:Desti_4556"/>
<sequence>MTTFLQLHMLTSYPPSNLNRDDLGRPKTAVMGGSTRLRISSQSLKRAWRKSEVFAFHVAPSNVGTRTKEKGKEIFRDLCASGIEEAQAKEWARTIAGKFGKLKSKSSKKDPHEDLDIEQLAHFTPFELESIAELVKKLAATRQAPSGEDLNLLRKEHTAVDVALFGRMLAANPAFNTEAAAQVAHAITVHAAAVEDDFFTAVDDLNMGDEDRGSAHMGETEFGAGVFYVYMCVDCESLVKNLSGHSDLAGNGIAGLVEAGAKVSPTGKQNSFASRAYASYILAERGIQQPRSLAVSFLKPVTGDDFLEKAIQRLEQTRNRIDTAYGQCWDDCAIMNAHEGAGSLAEILQFARGCVS</sequence>
<reference evidence="2" key="1">
    <citation type="submission" date="2012-06" db="EMBL/GenBank/DDBJ databases">
        <title>Complete sequence of chromosome of Desulfomonile tiedjei DSM 6799.</title>
        <authorList>
            <person name="Lucas S."/>
            <person name="Copeland A."/>
            <person name="Lapidus A."/>
            <person name="Glavina del Rio T."/>
            <person name="Dalin E."/>
            <person name="Tice H."/>
            <person name="Bruce D."/>
            <person name="Goodwin L."/>
            <person name="Pitluck S."/>
            <person name="Peters L."/>
            <person name="Ovchinnikova G."/>
            <person name="Zeytun A."/>
            <person name="Lu M."/>
            <person name="Kyrpides N."/>
            <person name="Mavromatis K."/>
            <person name="Ivanova N."/>
            <person name="Brettin T."/>
            <person name="Detter J.C."/>
            <person name="Han C."/>
            <person name="Larimer F."/>
            <person name="Land M."/>
            <person name="Hauser L."/>
            <person name="Markowitz V."/>
            <person name="Cheng J.-F."/>
            <person name="Hugenholtz P."/>
            <person name="Woyke T."/>
            <person name="Wu D."/>
            <person name="Spring S."/>
            <person name="Schroeder M."/>
            <person name="Brambilla E."/>
            <person name="Klenk H.-P."/>
            <person name="Eisen J.A."/>
        </authorList>
    </citation>
    <scope>NUCLEOTIDE SEQUENCE [LARGE SCALE GENOMIC DNA]</scope>
    <source>
        <strain evidence="2">ATCC 49306 / DSM 6799 / DCB-1</strain>
    </source>
</reference>
<dbReference type="NCBIfam" id="TIGR01869">
    <property type="entry name" value="casC_Cse4"/>
    <property type="match status" value="1"/>
</dbReference>
<dbReference type="InterPro" id="IPR010148">
    <property type="entry name" value="CRISPR-assoc_prot_CT1975"/>
</dbReference>
<dbReference type="OrthoDB" id="5291250at2"/>
<dbReference type="STRING" id="706587.Desti_4556"/>
<dbReference type="Pfam" id="PF09344">
    <property type="entry name" value="Cas_CT1975"/>
    <property type="match status" value="1"/>
</dbReference>
<organism evidence="1 2">
    <name type="scientific">Desulfomonile tiedjei (strain ATCC 49306 / DSM 6799 / DCB-1)</name>
    <dbReference type="NCBI Taxonomy" id="706587"/>
    <lineage>
        <taxon>Bacteria</taxon>
        <taxon>Pseudomonadati</taxon>
        <taxon>Thermodesulfobacteriota</taxon>
        <taxon>Desulfomonilia</taxon>
        <taxon>Desulfomonilales</taxon>
        <taxon>Desulfomonilaceae</taxon>
        <taxon>Desulfomonile</taxon>
    </lineage>
</organism>
<keyword evidence="2" id="KW-1185">Reference proteome</keyword>